<dbReference type="Proteomes" id="UP001059971">
    <property type="component" value="Chromosome 1"/>
</dbReference>
<dbReference type="EMBL" id="AP018817">
    <property type="protein sequence ID" value="BBF70388.1"/>
    <property type="molecule type" value="Genomic_DNA"/>
</dbReference>
<feature type="domain" description="Glycosyltransferase 2-like" evidence="2">
    <location>
        <begin position="39"/>
        <end position="191"/>
    </location>
</feature>
<dbReference type="InterPro" id="IPR029044">
    <property type="entry name" value="Nucleotide-diphossugar_trans"/>
</dbReference>
<dbReference type="SUPFAM" id="SSF53448">
    <property type="entry name" value="Nucleotide-diphospho-sugar transferases"/>
    <property type="match status" value="1"/>
</dbReference>
<dbReference type="PANTHER" id="PTHR48090">
    <property type="entry name" value="UNDECAPRENYL-PHOSPHATE 4-DEOXY-4-FORMAMIDO-L-ARABINOSE TRANSFERASE-RELATED"/>
    <property type="match status" value="1"/>
</dbReference>
<sequence>MMSDAGDMGQGQMATMKEYPPVDGAVNGDTAMATPRVAVILPCYNEAGAIVQTVEGFRRALPAADIYVFDNNSRDGSRELAAGAGAIVRRVGQQGKGHVVRRMFADVDADIYIMADGDATYEAAAAPAMIAAMLADNLDMVVGCRREEADAAYRRGHRFGNWALTSLLKQLFGRSFTDILSGYRVFSRRFVKSFPVLSAGFEIETEISVHALELAMPVAEVMTAYGARPEGSVSKLSTYRDGFRILRTIITLYRIERPVLFFGIIAAFLAALCLGLAAPLILTYLHTGLVPRFPTAILVTGLMILATLSAMCGLILDTVVRGRREVRRLAYLAFRAPSDFARRD</sequence>
<dbReference type="PANTHER" id="PTHR48090:SF7">
    <property type="entry name" value="RFBJ PROTEIN"/>
    <property type="match status" value="1"/>
</dbReference>
<reference evidence="3" key="1">
    <citation type="submission" date="2018-07" db="EMBL/GenBank/DDBJ databases">
        <title>Complete genome sequence of Sphingomonas bisphenolicum strain AO1, a bisphenol A degradative bacterium isolated from Japanese farm field.</title>
        <authorList>
            <person name="Murakami M."/>
            <person name="Koh M."/>
            <person name="Koba S."/>
            <person name="Matsumura Y."/>
        </authorList>
    </citation>
    <scope>NUCLEOTIDE SEQUENCE</scope>
    <source>
        <strain evidence="3">AO1</strain>
    </source>
</reference>
<dbReference type="Gene3D" id="3.90.550.10">
    <property type="entry name" value="Spore Coat Polysaccharide Biosynthesis Protein SpsA, Chain A"/>
    <property type="match status" value="1"/>
</dbReference>
<dbReference type="CDD" id="cd04179">
    <property type="entry name" value="DPM_DPG-synthase_like"/>
    <property type="match status" value="1"/>
</dbReference>
<gene>
    <name evidence="3" type="ORF">SBA_ch1_25880</name>
</gene>
<proteinExistence type="predicted"/>
<evidence type="ECO:0000256" key="1">
    <source>
        <dbReference type="SAM" id="Phobius"/>
    </source>
</evidence>
<evidence type="ECO:0000259" key="2">
    <source>
        <dbReference type="Pfam" id="PF00535"/>
    </source>
</evidence>
<keyword evidence="3" id="KW-0808">Transferase</keyword>
<keyword evidence="1" id="KW-0812">Transmembrane</keyword>
<feature type="transmembrane region" description="Helical" evidence="1">
    <location>
        <begin position="297"/>
        <end position="320"/>
    </location>
</feature>
<keyword evidence="1" id="KW-1133">Transmembrane helix</keyword>
<feature type="transmembrane region" description="Helical" evidence="1">
    <location>
        <begin position="259"/>
        <end position="285"/>
    </location>
</feature>
<keyword evidence="4" id="KW-1185">Reference proteome</keyword>
<name>A0ABN5WDN0_9SPHN</name>
<dbReference type="InterPro" id="IPR050256">
    <property type="entry name" value="Glycosyltransferase_2"/>
</dbReference>
<organism evidence="3 4">
    <name type="scientific">Sphingomonas bisphenolicum</name>
    <dbReference type="NCBI Taxonomy" id="296544"/>
    <lineage>
        <taxon>Bacteria</taxon>
        <taxon>Pseudomonadati</taxon>
        <taxon>Pseudomonadota</taxon>
        <taxon>Alphaproteobacteria</taxon>
        <taxon>Sphingomonadales</taxon>
        <taxon>Sphingomonadaceae</taxon>
        <taxon>Sphingomonas</taxon>
    </lineage>
</organism>
<accession>A0ABN5WDN0</accession>
<evidence type="ECO:0000313" key="3">
    <source>
        <dbReference type="EMBL" id="BBF70388.1"/>
    </source>
</evidence>
<protein>
    <submittedName>
        <fullName evidence="3">Glycosyl transferase</fullName>
    </submittedName>
</protein>
<keyword evidence="1" id="KW-0472">Membrane</keyword>
<dbReference type="Pfam" id="PF00535">
    <property type="entry name" value="Glycos_transf_2"/>
    <property type="match status" value="1"/>
</dbReference>
<evidence type="ECO:0000313" key="4">
    <source>
        <dbReference type="Proteomes" id="UP001059971"/>
    </source>
</evidence>
<dbReference type="InterPro" id="IPR001173">
    <property type="entry name" value="Glyco_trans_2-like"/>
</dbReference>
<dbReference type="GO" id="GO:0016740">
    <property type="term" value="F:transferase activity"/>
    <property type="evidence" value="ECO:0007669"/>
    <property type="project" value="UniProtKB-KW"/>
</dbReference>